<dbReference type="GO" id="GO:0019867">
    <property type="term" value="C:outer membrane"/>
    <property type="evidence" value="ECO:0007669"/>
    <property type="project" value="InterPro"/>
</dbReference>
<feature type="domain" description="POTRA" evidence="4">
    <location>
        <begin position="49"/>
        <end position="125"/>
    </location>
</feature>
<keyword evidence="6" id="KW-1185">Reference proteome</keyword>
<evidence type="ECO:0000256" key="2">
    <source>
        <dbReference type="ARBA" id="ARBA00023136"/>
    </source>
</evidence>
<dbReference type="OrthoDB" id="9768717at2"/>
<dbReference type="STRING" id="413434.SAMN04488132_103164"/>
<organism evidence="5 6">
    <name type="scientific">Sediminibacterium ginsengisoli</name>
    <dbReference type="NCBI Taxonomy" id="413434"/>
    <lineage>
        <taxon>Bacteria</taxon>
        <taxon>Pseudomonadati</taxon>
        <taxon>Bacteroidota</taxon>
        <taxon>Chitinophagia</taxon>
        <taxon>Chitinophagales</taxon>
        <taxon>Chitinophagaceae</taxon>
        <taxon>Sediminibacterium</taxon>
    </lineage>
</organism>
<dbReference type="Pfam" id="PF07244">
    <property type="entry name" value="POTRA"/>
    <property type="match status" value="1"/>
</dbReference>
<dbReference type="Gene3D" id="3.10.20.310">
    <property type="entry name" value="membrane protein fhac"/>
    <property type="match status" value="1"/>
</dbReference>
<feature type="chain" id="PRO_5010539464" evidence="3">
    <location>
        <begin position="31"/>
        <end position="482"/>
    </location>
</feature>
<dbReference type="PROSITE" id="PS51779">
    <property type="entry name" value="POTRA"/>
    <property type="match status" value="1"/>
</dbReference>
<keyword evidence="3" id="KW-0732">Signal</keyword>
<dbReference type="Gene3D" id="2.40.160.50">
    <property type="entry name" value="membrane protein fhac: a member of the omp85/tpsb transporter family"/>
    <property type="match status" value="1"/>
</dbReference>
<evidence type="ECO:0000313" key="5">
    <source>
        <dbReference type="EMBL" id="SJZ61917.1"/>
    </source>
</evidence>
<keyword evidence="2" id="KW-0472">Membrane</keyword>
<sequence length="482" mass="56778">MTEEKKKYSKYTHRVIFLFTFLLLSGLDAAAQETKAAEADSIAVPAKQIVIRKISMSGNKRTRDFIVMREVPFREGDTLGTEQLGKQLELARQQIMNTLLFVDVNVYISDLYGNIADIKIDLKERWYFFPLPYFKLVDRNFNQWWVDQHRSLERVNYGIKFIQNNVTGRNDNLDVWLITGYTQQVTLRYDMPFFDRKLKSGFNVGFIYGTQKEVNYGTGNNKQLFYKQNDVARRNLRFDFTYSYRPDVKQRHYFRVSYNKQEVADTVLKINPLYFPEGKSAFEYVDFSYQYKYYKIDYIPYPSKGFMLETNLYKRGLTKATDLWQASARAVYAHPITRNSFLHLEGMAMVKLPFNHYYYNERMIGYGFFQMRGLEYNVVDGVAGGVFKTAVHKQLLYFVLRNPFPSKTHDKIPFRIFLKVYGDLGYGYNSRPDISNTLNNRLLRTGGIGIDVVSIYDFVFKIEYSFNQLGRNGLYLQSRNDF</sequence>
<protein>
    <submittedName>
        <fullName evidence="5">Surface antigen variable number repeat-containing protein</fullName>
    </submittedName>
</protein>
<evidence type="ECO:0000259" key="4">
    <source>
        <dbReference type="PROSITE" id="PS51779"/>
    </source>
</evidence>
<comment type="subcellular location">
    <subcellularLocation>
        <location evidence="1">Membrane</location>
    </subcellularLocation>
</comment>
<gene>
    <name evidence="5" type="ORF">SAMN04488132_103164</name>
</gene>
<evidence type="ECO:0000256" key="3">
    <source>
        <dbReference type="SAM" id="SignalP"/>
    </source>
</evidence>
<dbReference type="InterPro" id="IPR034746">
    <property type="entry name" value="POTRA"/>
</dbReference>
<proteinExistence type="predicted"/>
<evidence type="ECO:0000313" key="6">
    <source>
        <dbReference type="Proteomes" id="UP000190888"/>
    </source>
</evidence>
<accession>A0A1T4M4W5</accession>
<name>A0A1T4M4W5_9BACT</name>
<reference evidence="5 6" key="1">
    <citation type="submission" date="2017-02" db="EMBL/GenBank/DDBJ databases">
        <authorList>
            <person name="Peterson S.W."/>
        </authorList>
    </citation>
    <scope>NUCLEOTIDE SEQUENCE [LARGE SCALE GENOMIC DNA]</scope>
    <source>
        <strain evidence="5 6">DSM 22335</strain>
    </source>
</reference>
<feature type="signal peptide" evidence="3">
    <location>
        <begin position="1"/>
        <end position="30"/>
    </location>
</feature>
<dbReference type="Proteomes" id="UP000190888">
    <property type="component" value="Unassembled WGS sequence"/>
</dbReference>
<dbReference type="InterPro" id="IPR010827">
    <property type="entry name" value="BamA/TamA_POTRA"/>
</dbReference>
<dbReference type="RefSeq" id="WP_078830658.1">
    <property type="nucleotide sequence ID" value="NZ_FUWH01000003.1"/>
</dbReference>
<dbReference type="AlphaFoldDB" id="A0A1T4M4W5"/>
<dbReference type="EMBL" id="FUWH01000003">
    <property type="protein sequence ID" value="SJZ61917.1"/>
    <property type="molecule type" value="Genomic_DNA"/>
</dbReference>
<evidence type="ECO:0000256" key="1">
    <source>
        <dbReference type="ARBA" id="ARBA00004370"/>
    </source>
</evidence>